<evidence type="ECO:0000259" key="2">
    <source>
        <dbReference type="Pfam" id="PF22422"/>
    </source>
</evidence>
<feature type="domain" description="Mannosylglycerate hydrolase MGH1-like glycoside hydrolase" evidence="2">
    <location>
        <begin position="339"/>
        <end position="580"/>
    </location>
</feature>
<dbReference type="Gene3D" id="1.50.10.10">
    <property type="match status" value="1"/>
</dbReference>
<protein>
    <submittedName>
        <fullName evidence="3">Glycogen debranching enzyme (Alpha-1,6-glucosidase)</fullName>
    </submittedName>
</protein>
<evidence type="ECO:0000313" key="4">
    <source>
        <dbReference type="Proteomes" id="UP000199183"/>
    </source>
</evidence>
<dbReference type="InterPro" id="IPR032856">
    <property type="entry name" value="GDE_N_bis"/>
</dbReference>
<feature type="domain" description="Putative glycogen debranching enzyme N-terminal" evidence="1">
    <location>
        <begin position="22"/>
        <end position="196"/>
    </location>
</feature>
<organism evidence="3 4">
    <name type="scientific">Paramicrobacterium humi</name>
    <dbReference type="NCBI Taxonomy" id="640635"/>
    <lineage>
        <taxon>Bacteria</taxon>
        <taxon>Bacillati</taxon>
        <taxon>Actinomycetota</taxon>
        <taxon>Actinomycetes</taxon>
        <taxon>Micrococcales</taxon>
        <taxon>Microbacteriaceae</taxon>
        <taxon>Paramicrobacterium</taxon>
    </lineage>
</organism>
<proteinExistence type="predicted"/>
<dbReference type="RefSeq" id="WP_091180004.1">
    <property type="nucleotide sequence ID" value="NZ_FNRY01000001.1"/>
</dbReference>
<dbReference type="Proteomes" id="UP000199183">
    <property type="component" value="Unassembled WGS sequence"/>
</dbReference>
<dbReference type="SUPFAM" id="SSF48208">
    <property type="entry name" value="Six-hairpin glycosidases"/>
    <property type="match status" value="1"/>
</dbReference>
<keyword evidence="4" id="KW-1185">Reference proteome</keyword>
<gene>
    <name evidence="3" type="ORF">SAMN04489806_0761</name>
</gene>
<name>A0A1H4JLL4_9MICO</name>
<sequence>MIDENEAGRQPLLNDATIVLRAPTQVWSDATGDMGDAAIHGVYHADTRVLSAARLSVGGQRPETIATQPRGASGITHVALLRGLDDPTPDPRVRLERVRDVTAGEITERLVVRSGLREQLLVPLRLELAPDASSMAHVKAGAPASADVPVDDGGGAWRAGGVQVALHAPGARVSVENGVTAIEWQLTVPPHGSAEALWALQMIEDAPVVADAIRPAPWQDVSVATGDTRLARWIETSLADLDALRMTLARLPGEEFLAAGAPWFFTLFGRDSIWAARFLLPLGTELAASTLRVLAALQGDDVDAATAEQPGKIMHELRADTLEMPGEGISLPPLYYGTIDATALWVCLLHDAWQWGMPADQVEKLLPTLEAALAWLRDHGDSDGDGFLEYVDETGHGLANQGWKDSGDSVQWKDGSLAEGPIALCEVQGYAFEAAIGGAELLDAFERPGGDDWRSWAANLKRRFAEAFWLEDERGRYPAIALDARKRPVDTVTSNMGHLLGTGILGDGDAAAIAARLASPQLDSGYGLRTMSTESAGYWPLSYHGGAVWAHDTAIAARGLGVEGFDDEAGNLIRGLMAAAEGFDYRMPELHSGDAISEATRPVPYPAACRPQAWSAAASIQALATALGLRPDGDRLVSKPLHSAPAGTITLSGIRLGDRRLDVGG</sequence>
<dbReference type="Pfam" id="PF14742">
    <property type="entry name" value="GDE_N_bis"/>
    <property type="match status" value="1"/>
</dbReference>
<dbReference type="AlphaFoldDB" id="A0A1H4JLL4"/>
<dbReference type="STRING" id="640635.SAMN04489806_0761"/>
<dbReference type="InterPro" id="IPR012341">
    <property type="entry name" value="6hp_glycosidase-like_sf"/>
</dbReference>
<dbReference type="InterPro" id="IPR054491">
    <property type="entry name" value="MGH1-like_GH"/>
</dbReference>
<accession>A0A1H4JLL4</accession>
<dbReference type="EMBL" id="FNRY01000001">
    <property type="protein sequence ID" value="SEB47209.1"/>
    <property type="molecule type" value="Genomic_DNA"/>
</dbReference>
<evidence type="ECO:0000313" key="3">
    <source>
        <dbReference type="EMBL" id="SEB47209.1"/>
    </source>
</evidence>
<dbReference type="OrthoDB" id="9759959at2"/>
<reference evidence="3 4" key="1">
    <citation type="submission" date="2016-10" db="EMBL/GenBank/DDBJ databases">
        <authorList>
            <person name="de Groot N.N."/>
        </authorList>
    </citation>
    <scope>NUCLEOTIDE SEQUENCE [LARGE SCALE GENOMIC DNA]</scope>
    <source>
        <strain evidence="3 4">DSM 21799</strain>
    </source>
</reference>
<dbReference type="InterPro" id="IPR008928">
    <property type="entry name" value="6-hairpin_glycosidase_sf"/>
</dbReference>
<dbReference type="GO" id="GO:0005975">
    <property type="term" value="P:carbohydrate metabolic process"/>
    <property type="evidence" value="ECO:0007669"/>
    <property type="project" value="InterPro"/>
</dbReference>
<evidence type="ECO:0000259" key="1">
    <source>
        <dbReference type="Pfam" id="PF14742"/>
    </source>
</evidence>
<dbReference type="Pfam" id="PF22422">
    <property type="entry name" value="MGH1-like_GH"/>
    <property type="match status" value="1"/>
</dbReference>